<dbReference type="SUPFAM" id="SSF52096">
    <property type="entry name" value="ClpP/crotonase"/>
    <property type="match status" value="1"/>
</dbReference>
<dbReference type="EC" id="3.4.21.102" evidence="5"/>
<feature type="domain" description="Tail specific protease" evidence="4">
    <location>
        <begin position="323"/>
        <end position="527"/>
    </location>
</feature>
<dbReference type="InterPro" id="IPR029045">
    <property type="entry name" value="ClpP/crotonase-like_dom_sf"/>
</dbReference>
<organism evidence="5 6">
    <name type="scientific">Dokdonia ponticola</name>
    <dbReference type="NCBI Taxonomy" id="2041041"/>
    <lineage>
        <taxon>Bacteria</taxon>
        <taxon>Pseudomonadati</taxon>
        <taxon>Bacteroidota</taxon>
        <taxon>Flavobacteriia</taxon>
        <taxon>Flavobacteriales</taxon>
        <taxon>Flavobacteriaceae</taxon>
        <taxon>Dokdonia</taxon>
    </lineage>
</organism>
<protein>
    <submittedName>
        <fullName evidence="5">Carboxy terminal-processing peptidase</fullName>
        <ecNumber evidence="5">3.4.21.102</ecNumber>
    </submittedName>
</protein>
<keyword evidence="1" id="KW-0645">Protease</keyword>
<dbReference type="InterPro" id="IPR005151">
    <property type="entry name" value="Tail-specific_protease"/>
</dbReference>
<dbReference type="GO" id="GO:0004252">
    <property type="term" value="F:serine-type endopeptidase activity"/>
    <property type="evidence" value="ECO:0007669"/>
    <property type="project" value="UniProtKB-EC"/>
</dbReference>
<comment type="caution">
    <text evidence="5">The sequence shown here is derived from an EMBL/GenBank/DDBJ whole genome shotgun (WGS) entry which is preliminary data.</text>
</comment>
<dbReference type="Pfam" id="PF11818">
    <property type="entry name" value="DUF3340"/>
    <property type="match status" value="1"/>
</dbReference>
<name>A0ABV9I152_9FLAO</name>
<evidence type="ECO:0000259" key="4">
    <source>
        <dbReference type="SMART" id="SM00245"/>
    </source>
</evidence>
<dbReference type="EMBL" id="JBHSFV010000013">
    <property type="protein sequence ID" value="MFC4635918.1"/>
    <property type="molecule type" value="Genomic_DNA"/>
</dbReference>
<dbReference type="Proteomes" id="UP001596043">
    <property type="component" value="Unassembled WGS sequence"/>
</dbReference>
<dbReference type="CDD" id="cd07560">
    <property type="entry name" value="Peptidase_S41_CPP"/>
    <property type="match status" value="1"/>
</dbReference>
<dbReference type="InterPro" id="IPR020992">
    <property type="entry name" value="Tail_Prtase_C"/>
</dbReference>
<dbReference type="PANTHER" id="PTHR32060:SF22">
    <property type="entry name" value="CARBOXYL-TERMINAL-PROCESSING PEPTIDASE 3, CHLOROPLASTIC"/>
    <property type="match status" value="1"/>
</dbReference>
<accession>A0ABV9I152</accession>
<dbReference type="Pfam" id="PF17804">
    <property type="entry name" value="TSP_NTD"/>
    <property type="match status" value="1"/>
</dbReference>
<sequence>MNTITSLFFTFSLCYSTSAVSQSFCNQWKLVQETVATHHYNPKAVDDAMSEAVFDLVIEAINDKGLHFIKSDFDVFDKDKLQLDNYLLDSDCSFLEKYVTTFEKRIQESKDIISDLSSATLTYKGEDTLHFSRDRSDRYFNSLESKKRYWRKTIKYKTLSKYLSEVPKEKQQETTFLAEEKTYRAQAIESALCQLDEILTVKNGVQRQFENRILDAYVKYQDPHSSFLDTQDKNEYESELATSQISTGVQTFKNKEGAIEVSYITPGSSAFKNREITEGDIITSVTIQDTTIDLSCFSNNELQRQLQDASVDEVVFNIRKDDGVLAQITLVKSKIEVEENNLTGFVITGEKRIGFISIPSFYTDYESPNGLGMANDVARELYKLQKLNIDALIIDVRNNGGGSMKEAIDLSGLFIDRGPVAILKNQAGETTTLRDSNRGVAFTKPIAILVNEYSASASEFFSAAMQDYNRALIIGATTYGKSSAQGIIPLNEEDEESDFVKLTSKTFYRATGKSHQAQGVIPDITLPSIYKDIASNEASEKFTLANDTAVVKLKARPLPLITKEQLIQNSIARVNTNTIFKTIIENNKKLAISLDEEDHIPITFTAIKEYLKAREDLWDSFSNMSSKNNMLTIENTRTTTEINGYDATAKKANERLLKNMSTDPYIIEAAYILKDYLKN</sequence>
<keyword evidence="3" id="KW-0720">Serine protease</keyword>
<dbReference type="Pfam" id="PF03572">
    <property type="entry name" value="Peptidase_S41"/>
    <property type="match status" value="1"/>
</dbReference>
<reference evidence="6" key="1">
    <citation type="journal article" date="2019" name="Int. J. Syst. Evol. Microbiol.">
        <title>The Global Catalogue of Microorganisms (GCM) 10K type strain sequencing project: providing services to taxonomists for standard genome sequencing and annotation.</title>
        <authorList>
            <consortium name="The Broad Institute Genomics Platform"/>
            <consortium name="The Broad Institute Genome Sequencing Center for Infectious Disease"/>
            <person name="Wu L."/>
            <person name="Ma J."/>
        </authorList>
    </citation>
    <scope>NUCLEOTIDE SEQUENCE [LARGE SCALE GENOMIC DNA]</scope>
    <source>
        <strain evidence="6">YJ-61-S</strain>
    </source>
</reference>
<dbReference type="Gene3D" id="3.90.226.10">
    <property type="entry name" value="2-enoyl-CoA Hydratase, Chain A, domain 1"/>
    <property type="match status" value="1"/>
</dbReference>
<evidence type="ECO:0000256" key="2">
    <source>
        <dbReference type="ARBA" id="ARBA00022801"/>
    </source>
</evidence>
<dbReference type="SMART" id="SM00245">
    <property type="entry name" value="TSPc"/>
    <property type="match status" value="1"/>
</dbReference>
<dbReference type="PANTHER" id="PTHR32060">
    <property type="entry name" value="TAIL-SPECIFIC PROTEASE"/>
    <property type="match status" value="1"/>
</dbReference>
<evidence type="ECO:0000256" key="3">
    <source>
        <dbReference type="ARBA" id="ARBA00022825"/>
    </source>
</evidence>
<dbReference type="InterPro" id="IPR040573">
    <property type="entry name" value="TSP_N"/>
</dbReference>
<keyword evidence="6" id="KW-1185">Reference proteome</keyword>
<gene>
    <name evidence="5" type="ORF">ACFO3O_18550</name>
</gene>
<dbReference type="RefSeq" id="WP_379981611.1">
    <property type="nucleotide sequence ID" value="NZ_JBHSFV010000013.1"/>
</dbReference>
<evidence type="ECO:0000313" key="6">
    <source>
        <dbReference type="Proteomes" id="UP001596043"/>
    </source>
</evidence>
<evidence type="ECO:0000256" key="1">
    <source>
        <dbReference type="ARBA" id="ARBA00022670"/>
    </source>
</evidence>
<keyword evidence="2 5" id="KW-0378">Hydrolase</keyword>
<evidence type="ECO:0000313" key="5">
    <source>
        <dbReference type="EMBL" id="MFC4635918.1"/>
    </source>
</evidence>
<proteinExistence type="predicted"/>
<dbReference type="InterPro" id="IPR004447">
    <property type="entry name" value="Peptidase_S41A"/>
</dbReference>